<gene>
    <name evidence="2" type="ORF">C438_16549</name>
</gene>
<dbReference type="AntiFam" id="ANF00098">
    <property type="entry name" value="Shadow ORF (opposite leuC)"/>
</dbReference>
<dbReference type="EMBL" id="AOLP01000018">
    <property type="protein sequence ID" value="EMA01347.1"/>
    <property type="molecule type" value="Genomic_DNA"/>
</dbReference>
<reference evidence="2 3" key="1">
    <citation type="journal article" date="2014" name="PLoS Genet.">
        <title>Phylogenetically driven sequencing of extremely halophilic archaea reveals strategies for static and dynamic osmo-response.</title>
        <authorList>
            <person name="Becker E.A."/>
            <person name="Seitzer P.M."/>
            <person name="Tritt A."/>
            <person name="Larsen D."/>
            <person name="Krusor M."/>
            <person name="Yao A.I."/>
            <person name="Wu D."/>
            <person name="Madern D."/>
            <person name="Eisen J.A."/>
            <person name="Darling A.E."/>
            <person name="Facciotti M.T."/>
        </authorList>
    </citation>
    <scope>NUCLEOTIDE SEQUENCE [LARGE SCALE GENOMIC DNA]</scope>
    <source>
        <strain evidence="2 3">ATCC 35960</strain>
    </source>
</reference>
<evidence type="ECO:0000313" key="2">
    <source>
        <dbReference type="EMBL" id="EMA01347.1"/>
    </source>
</evidence>
<dbReference type="AlphaFoldDB" id="M0IWW1"/>
<name>M0IWW1_9EURY</name>
<keyword evidence="3" id="KW-1185">Reference proteome</keyword>
<evidence type="ECO:0000313" key="3">
    <source>
        <dbReference type="Proteomes" id="UP000011553"/>
    </source>
</evidence>
<proteinExistence type="predicted"/>
<sequence length="469" mass="50764">MVLVHAETHRTARLAPLEAGVLEYLVEALRLRGGLDALTAGDDHRADAVGDLSALHDLRRAAEVGHAGVGTRPEEGHVDFVALHRLAGRDAHVLLCHPGGVLLFFGQVLRGRNRLGDADALSGRGPPRHDGFEFGAVDGDDVVVLGVLVGADGLPVRLEFVEPLRVLLEVLGLFQPVVGGLVGVDVARASAALDGHVTDAHPALHVEVLDGLAGVLVDVADAAFGPEAADDFEDDVLGLDAGSEFARDLDFPHLLFLHRDRLGRQHVANLARPDTERERAERAVGRGVAVAADDSHAGLGESLLGPDDVDDALLARGGVREVDARVADVLFEFGHHLFGGVVAERPRLVRRGDDVVDRRVRPVRVGDFEVALLQHAERLWARHLVDEVQAAEQLGLAGRKLRDRVFLPDLVVQRSLTHGRHPIRRRRRGRVPRPGSRPRRCGACGPRRPSSPSRSRPSSRASRRSDRRR</sequence>
<protein>
    <submittedName>
        <fullName evidence="2">Flp pilus assembly protein TadG</fullName>
    </submittedName>
</protein>
<feature type="region of interest" description="Disordered" evidence="1">
    <location>
        <begin position="418"/>
        <end position="469"/>
    </location>
</feature>
<organism evidence="2 3">
    <name type="scientific">Haloferax denitrificans ATCC 35960</name>
    <dbReference type="NCBI Taxonomy" id="662478"/>
    <lineage>
        <taxon>Archaea</taxon>
        <taxon>Methanobacteriati</taxon>
        <taxon>Methanobacteriota</taxon>
        <taxon>Stenosarchaea group</taxon>
        <taxon>Halobacteria</taxon>
        <taxon>Halobacteriales</taxon>
        <taxon>Haloferacaceae</taxon>
        <taxon>Haloferax</taxon>
    </lineage>
</organism>
<dbReference type="Proteomes" id="UP000011553">
    <property type="component" value="Unassembled WGS sequence"/>
</dbReference>
<feature type="compositionally biased region" description="Basic residues" evidence="1">
    <location>
        <begin position="418"/>
        <end position="440"/>
    </location>
</feature>
<accession>M0IWW1</accession>
<comment type="caution">
    <text evidence="2">The sequence shown here is derived from an EMBL/GenBank/DDBJ whole genome shotgun (WGS) entry which is preliminary data.</text>
</comment>
<dbReference type="AntiFam" id="ANF00100">
    <property type="entry name" value="Shadow ORF (opposite leuC)"/>
</dbReference>
<feature type="compositionally biased region" description="Low complexity" evidence="1">
    <location>
        <begin position="441"/>
        <end position="460"/>
    </location>
</feature>
<evidence type="ECO:0000256" key="1">
    <source>
        <dbReference type="SAM" id="MobiDB-lite"/>
    </source>
</evidence>